<gene>
    <name evidence="2" type="ORF">JAO78_008380</name>
</gene>
<sequence length="295" mass="33067">MQLIPWSYNSAQGLTVRGQHSVPSGKPVLHFMHGNGFSGLTYSPMLRQLSLHYDLFLSDAQGHGDSDHGEQFLGWNNIAQIAAEAWLTHRPLFGTAPVYGIGHSFGGVLTALIHAEHPQLFQGLVLLDPVLFPPSMLLLARTLEGVRLFKKNPLAKAALRRRQHWPDRPTALSYFQSRRLFQSWDAQALNAYVEHALADQDDGVRLKCLPEREADVFSSYPRGLWPALRKAKAPVKIFYGEQTFPFVVKAVAKWQQLNSGVQSRQVPGGHCFMQEQPLQSALWVREALQGFAPIK</sequence>
<keyword evidence="3" id="KW-1185">Reference proteome</keyword>
<dbReference type="InterPro" id="IPR000073">
    <property type="entry name" value="AB_hydrolase_1"/>
</dbReference>
<dbReference type="GO" id="GO:0016787">
    <property type="term" value="F:hydrolase activity"/>
    <property type="evidence" value="ECO:0007669"/>
    <property type="project" value="UniProtKB-KW"/>
</dbReference>
<dbReference type="Pfam" id="PF12697">
    <property type="entry name" value="Abhydrolase_6"/>
    <property type="match status" value="1"/>
</dbReference>
<evidence type="ECO:0000313" key="3">
    <source>
        <dbReference type="Proteomes" id="UP000633814"/>
    </source>
</evidence>
<dbReference type="SUPFAM" id="SSF53474">
    <property type="entry name" value="alpha/beta-Hydrolases"/>
    <property type="match status" value="1"/>
</dbReference>
<dbReference type="EMBL" id="JAEINI020000004">
    <property type="protein sequence ID" value="MCB5226830.1"/>
    <property type="molecule type" value="Genomic_DNA"/>
</dbReference>
<dbReference type="Proteomes" id="UP000633814">
    <property type="component" value="Unassembled WGS sequence"/>
</dbReference>
<accession>A0ABS8C3X5</accession>
<organism evidence="2 3">
    <name type="scientific">Alishewanella maricola</name>
    <dbReference type="NCBI Taxonomy" id="2795740"/>
    <lineage>
        <taxon>Bacteria</taxon>
        <taxon>Pseudomonadati</taxon>
        <taxon>Pseudomonadota</taxon>
        <taxon>Gammaproteobacteria</taxon>
        <taxon>Alteromonadales</taxon>
        <taxon>Alteromonadaceae</taxon>
        <taxon>Alishewanella</taxon>
    </lineage>
</organism>
<dbReference type="RefSeq" id="WP_226750919.1">
    <property type="nucleotide sequence ID" value="NZ_JAEINI020000004.1"/>
</dbReference>
<name>A0ABS8C3X5_9ALTE</name>
<dbReference type="PANTHER" id="PTHR42886">
    <property type="entry name" value="RE40534P-RELATED"/>
    <property type="match status" value="1"/>
</dbReference>
<dbReference type="InterPro" id="IPR029058">
    <property type="entry name" value="AB_hydrolase_fold"/>
</dbReference>
<proteinExistence type="predicted"/>
<protein>
    <submittedName>
        <fullName evidence="2">Alpha/beta hydrolase</fullName>
    </submittedName>
</protein>
<keyword evidence="2" id="KW-0378">Hydrolase</keyword>
<comment type="caution">
    <text evidence="2">The sequence shown here is derived from an EMBL/GenBank/DDBJ whole genome shotgun (WGS) entry which is preliminary data.</text>
</comment>
<dbReference type="Gene3D" id="3.40.50.1820">
    <property type="entry name" value="alpha/beta hydrolase"/>
    <property type="match status" value="1"/>
</dbReference>
<evidence type="ECO:0000259" key="1">
    <source>
        <dbReference type="Pfam" id="PF12697"/>
    </source>
</evidence>
<dbReference type="PANTHER" id="PTHR42886:SF29">
    <property type="entry name" value="PUMMELIG, ISOFORM A"/>
    <property type="match status" value="1"/>
</dbReference>
<reference evidence="2 3" key="1">
    <citation type="submission" date="2021-10" db="EMBL/GenBank/DDBJ databases">
        <title>Alishewanella koreense sp. nov. isolated from seawater of southwestern coast in South Korea and the proposal for the reclassification of Rheinheimera perlucida and Rheinheimera tuosuensis as Arsukibacterium perlucida and Arsukibacterium tuosuensis.</title>
        <authorList>
            <person name="Kim K.H."/>
            <person name="Ruan W."/>
            <person name="Kim K.R."/>
            <person name="Baek J.H."/>
            <person name="Jeon C.O."/>
        </authorList>
    </citation>
    <scope>NUCLEOTIDE SEQUENCE [LARGE SCALE GENOMIC DNA]</scope>
    <source>
        <strain evidence="2 3">16-MA</strain>
    </source>
</reference>
<feature type="domain" description="AB hydrolase-1" evidence="1">
    <location>
        <begin position="31"/>
        <end position="277"/>
    </location>
</feature>
<evidence type="ECO:0000313" key="2">
    <source>
        <dbReference type="EMBL" id="MCB5226830.1"/>
    </source>
</evidence>